<dbReference type="EMBL" id="CACRXK020015646">
    <property type="protein sequence ID" value="CAB4028679.1"/>
    <property type="molecule type" value="Genomic_DNA"/>
</dbReference>
<feature type="compositionally biased region" description="Pro residues" evidence="3">
    <location>
        <begin position="261"/>
        <end position="271"/>
    </location>
</feature>
<dbReference type="Pfam" id="PF00018">
    <property type="entry name" value="SH3_1"/>
    <property type="match status" value="1"/>
</dbReference>
<gene>
    <name evidence="4" type="ORF">PACLA_8A026037</name>
</gene>
<dbReference type="Pfam" id="PF25610">
    <property type="entry name" value="HR1_TOCA"/>
    <property type="match status" value="1"/>
</dbReference>
<evidence type="ECO:0000313" key="5">
    <source>
        <dbReference type="Proteomes" id="UP001152795"/>
    </source>
</evidence>
<dbReference type="SMART" id="SM00326">
    <property type="entry name" value="SH3"/>
    <property type="match status" value="1"/>
</dbReference>
<evidence type="ECO:0000256" key="1">
    <source>
        <dbReference type="ARBA" id="ARBA00022443"/>
    </source>
</evidence>
<dbReference type="PANTHER" id="PTHR15735">
    <property type="entry name" value="FCH AND DOUBLE SH3 DOMAINS PROTEIN"/>
    <property type="match status" value="1"/>
</dbReference>
<dbReference type="CDD" id="cd11619">
    <property type="entry name" value="HR1_CIP4-like"/>
    <property type="match status" value="1"/>
</dbReference>
<dbReference type="InterPro" id="IPR036028">
    <property type="entry name" value="SH3-like_dom_sf"/>
</dbReference>
<keyword evidence="1" id="KW-0728">SH3 domain</keyword>
<dbReference type="SUPFAM" id="SSF103657">
    <property type="entry name" value="BAR/IMD domain-like"/>
    <property type="match status" value="1"/>
</dbReference>
<proteinExistence type="predicted"/>
<keyword evidence="5" id="KW-1185">Reference proteome</keyword>
<organism evidence="4 5">
    <name type="scientific">Paramuricea clavata</name>
    <name type="common">Red gorgonian</name>
    <name type="synonym">Violescent sea-whip</name>
    <dbReference type="NCBI Taxonomy" id="317549"/>
    <lineage>
        <taxon>Eukaryota</taxon>
        <taxon>Metazoa</taxon>
        <taxon>Cnidaria</taxon>
        <taxon>Anthozoa</taxon>
        <taxon>Octocorallia</taxon>
        <taxon>Malacalcyonacea</taxon>
        <taxon>Plexauridae</taxon>
        <taxon>Paramuricea</taxon>
    </lineage>
</organism>
<dbReference type="InterPro" id="IPR001452">
    <property type="entry name" value="SH3_domain"/>
</dbReference>
<protein>
    <submittedName>
        <fullName evidence="4">Cdc42-interacting 4 homolog</fullName>
    </submittedName>
</protein>
<evidence type="ECO:0000256" key="2">
    <source>
        <dbReference type="ARBA" id="ARBA00023054"/>
    </source>
</evidence>
<comment type="caution">
    <text evidence="4">The sequence shown here is derived from an EMBL/GenBank/DDBJ whole genome shotgun (WGS) entry which is preliminary data.</text>
</comment>
<reference evidence="4" key="1">
    <citation type="submission" date="2020-04" db="EMBL/GenBank/DDBJ databases">
        <authorList>
            <person name="Alioto T."/>
            <person name="Alioto T."/>
            <person name="Gomez Garrido J."/>
        </authorList>
    </citation>
    <scope>NUCLEOTIDE SEQUENCE</scope>
    <source>
        <strain evidence="4">A484AB</strain>
    </source>
</reference>
<sequence length="343" mass="37732">MEKGQQCENAKEAYREQLTKTNNSQTLHYSTNFPQLNDALQKGEEERVAKYGVLLSQYSEVHSKVIPIINKCLEGMKTSSQIVNGPKDSQTLIDANKTGLSPPGDIPFEEYGKPATQQPGTPVDKKRTKKVKTKPNKGTKNVGDGNDFQSLNPGEKTRICKKKIEEYSAESATLWSERQGLEKMMDVYSQNNALGDPESIKGQLEVNAKALDKSNEELHKYQCYLAALQNSEPPPRQPFYSGQTGGVPPAQAANGVANPPGNIPEPPPPPGSAVMDQDDGEFEDDIRCYVLYDFQGSNDGEITVSAGEELIVLERDIDNTGWTQVLKGDDEGYVPTAYIQLSE</sequence>
<dbReference type="OrthoDB" id="8783038at2759"/>
<feature type="region of interest" description="Disordered" evidence="3">
    <location>
        <begin position="232"/>
        <end position="278"/>
    </location>
</feature>
<dbReference type="Gene3D" id="2.30.30.40">
    <property type="entry name" value="SH3 Domains"/>
    <property type="match status" value="1"/>
</dbReference>
<feature type="region of interest" description="Disordered" evidence="3">
    <location>
        <begin position="111"/>
        <end position="153"/>
    </location>
</feature>
<dbReference type="InterPro" id="IPR027267">
    <property type="entry name" value="AH/BAR_dom_sf"/>
</dbReference>
<dbReference type="SUPFAM" id="SSF50044">
    <property type="entry name" value="SH3-domain"/>
    <property type="match status" value="1"/>
</dbReference>
<dbReference type="CDD" id="cd11911">
    <property type="entry name" value="SH3_CIP4-like"/>
    <property type="match status" value="1"/>
</dbReference>
<keyword evidence="2" id="KW-0175">Coiled coil</keyword>
<evidence type="ECO:0000313" key="4">
    <source>
        <dbReference type="EMBL" id="CAB4028679.1"/>
    </source>
</evidence>
<dbReference type="AlphaFoldDB" id="A0A6S7L880"/>
<dbReference type="Gene3D" id="6.10.140.470">
    <property type="match status" value="1"/>
</dbReference>
<dbReference type="PANTHER" id="PTHR15735:SF12">
    <property type="entry name" value="CDC42-INTERACTING PROTEIN 4, ISOFORM B"/>
    <property type="match status" value="1"/>
</dbReference>
<dbReference type="Gene3D" id="1.20.1270.60">
    <property type="entry name" value="Arfaptin homology (AH) domain/BAR domain"/>
    <property type="match status" value="1"/>
</dbReference>
<accession>A0A6S7L880</accession>
<feature type="compositionally biased region" description="Basic residues" evidence="3">
    <location>
        <begin position="126"/>
        <end position="137"/>
    </location>
</feature>
<dbReference type="PROSITE" id="PS50002">
    <property type="entry name" value="SH3"/>
    <property type="match status" value="1"/>
</dbReference>
<evidence type="ECO:0000256" key="3">
    <source>
        <dbReference type="SAM" id="MobiDB-lite"/>
    </source>
</evidence>
<dbReference type="InterPro" id="IPR057870">
    <property type="entry name" value="HR1_TOCA"/>
</dbReference>
<dbReference type="Proteomes" id="UP001152795">
    <property type="component" value="Unassembled WGS sequence"/>
</dbReference>
<name>A0A6S7L880_PARCT</name>